<comment type="subunit">
    <text evidence="1">Homotrimer; disulfide-linked. Heteromultimer with gp7; a gp10 molecule is disulfide-linked to gp7 and the other two remaining gp10 molecules form a disulfide bond.</text>
</comment>
<feature type="domain" description="Baseplate structural protein Gp9/Gp10 N-terminal" evidence="2">
    <location>
        <begin position="2"/>
        <end position="154"/>
    </location>
</feature>
<dbReference type="KEGG" id="vg:23681162"/>
<evidence type="ECO:0000259" key="4">
    <source>
        <dbReference type="Pfam" id="PF22670"/>
    </source>
</evidence>
<comment type="function">
    <text evidence="1">Baseplate protein. Involved in the tail assembly.</text>
</comment>
<feature type="domain" description="Baseplate structural protein Gp10 C-terminal" evidence="3">
    <location>
        <begin position="449"/>
        <end position="601"/>
    </location>
</feature>
<name>A0A0B4L9C6_9CAUD</name>
<accession>A0A0B4L9C6</accession>
<comment type="subcellular location">
    <subcellularLocation>
        <location evidence="1">Virion</location>
    </subcellularLocation>
    <text evidence="1">Present in the baseplate.</text>
</comment>
<dbReference type="InterPro" id="IPR008987">
    <property type="entry name" value="Baseplate_struct_prot_Gp9/10_N"/>
</dbReference>
<dbReference type="GO" id="GO:0019076">
    <property type="term" value="P:viral release from host cell"/>
    <property type="evidence" value="ECO:0007669"/>
    <property type="project" value="InterPro"/>
</dbReference>
<dbReference type="Pfam" id="PF23618">
    <property type="entry name" value="T4_gp9_10_C"/>
    <property type="match status" value="1"/>
</dbReference>
<dbReference type="InterPro" id="IPR054430">
    <property type="entry name" value="Gp10_D3"/>
</dbReference>
<dbReference type="Pfam" id="PF07880">
    <property type="entry name" value="T4_gp9_10_N"/>
    <property type="match status" value="1"/>
</dbReference>
<dbReference type="InterPro" id="IPR053827">
    <property type="entry name" value="Gp10_C"/>
</dbReference>
<evidence type="ECO:0000259" key="2">
    <source>
        <dbReference type="Pfam" id="PF07880"/>
    </source>
</evidence>
<dbReference type="Proteomes" id="UP000032000">
    <property type="component" value="Segment"/>
</dbReference>
<evidence type="ECO:0000259" key="5">
    <source>
        <dbReference type="Pfam" id="PF23618"/>
    </source>
</evidence>
<dbReference type="GO" id="GO:0098003">
    <property type="term" value="P:viral tail assembly"/>
    <property type="evidence" value="ECO:0007669"/>
    <property type="project" value="UniProtKB-KW"/>
</dbReference>
<proteinExistence type="evidence at transcript level"/>
<evidence type="ECO:0000259" key="3">
    <source>
        <dbReference type="Pfam" id="PF21939"/>
    </source>
</evidence>
<keyword evidence="7" id="KW-1185">Reference proteome</keyword>
<organism evidence="6 7">
    <name type="scientific">Salmonella phage STP4-a</name>
    <dbReference type="NCBI Taxonomy" id="1445860"/>
    <lineage>
        <taxon>Viruses</taxon>
        <taxon>Duplodnaviria</taxon>
        <taxon>Heunggongvirae</taxon>
        <taxon>Uroviricota</taxon>
        <taxon>Caudoviricetes</taxon>
        <taxon>Pantevenvirales</taxon>
        <taxon>Straboviridae</taxon>
        <taxon>Tevenvirinae</taxon>
        <taxon>Gelderlandvirus</taxon>
        <taxon>Gelderlandvirus stp4a</taxon>
    </lineage>
</organism>
<dbReference type="GeneID" id="23681162"/>
<dbReference type="RefSeq" id="YP_009126352.1">
    <property type="nucleotide sequence ID" value="NC_026607.2"/>
</dbReference>
<keyword evidence="1" id="KW-0426">Late protein</keyword>
<feature type="domain" description="Baseplate protein gp9-like C-terminal" evidence="5">
    <location>
        <begin position="158"/>
        <end position="264"/>
    </location>
</feature>
<reference evidence="6" key="1">
    <citation type="submission" date="2015-06" db="EMBL/GenBank/DDBJ databases">
        <title>Genomic characterization of STP4-a, a novel T4 virulent phage infecting Salmonella.</title>
        <authorList>
            <person name="Li M."/>
            <person name="Wang J."/>
            <person name="Lin H."/>
            <person name="Han F."/>
        </authorList>
    </citation>
    <scope>NUCLEOTIDE SEQUENCE [LARGE SCALE GENOMIC DNA]</scope>
</reference>
<comment type="induction">
    <text evidence="1">Expressed in the late phase of the viral replicative cycle.</text>
</comment>
<dbReference type="InterPro" id="IPR056391">
    <property type="entry name" value="Baseplate_gp9_C"/>
</dbReference>
<dbReference type="Pfam" id="PF22670">
    <property type="entry name" value="Gp10_D3"/>
    <property type="match status" value="1"/>
</dbReference>
<dbReference type="SUPFAM" id="SSF50017">
    <property type="entry name" value="gp9"/>
    <property type="match status" value="1"/>
</dbReference>
<comment type="similarity">
    <text evidence="1">Belongs to the T4likevirus baseplate wedge protein gp10 family.</text>
</comment>
<keyword evidence="1" id="KW-1188">Viral release from host cell</keyword>
<dbReference type="InterPro" id="IPR036240">
    <property type="entry name" value="Gp9-like_sf"/>
</dbReference>
<dbReference type="Gene3D" id="1.20.5.960">
    <property type="entry name" value="Bacteriophage t4 gene product 9 (gp9)"/>
    <property type="match status" value="1"/>
</dbReference>
<dbReference type="Gene3D" id="2.60.120.640">
    <property type="entry name" value="gp9"/>
    <property type="match status" value="1"/>
</dbReference>
<keyword evidence="1" id="KW-1227">Viral tail protein</keyword>
<keyword evidence="1" id="KW-1245">Viral tail assembly</keyword>
<evidence type="ECO:0000313" key="7">
    <source>
        <dbReference type="Proteomes" id="UP000032000"/>
    </source>
</evidence>
<feature type="domain" description="Baseplate wedge protein gp10" evidence="4">
    <location>
        <begin position="267"/>
        <end position="388"/>
    </location>
</feature>
<sequence>MKQDLKIGAVVDDGSGDYLRKGGEKINNNFNELYYQLGDGDFPHAAGAWKTFKSADNSILTADFGRSYVLDTTAGRMTFELPKGNTPDYNHVIRVRDVFGTWQTNPVTITPAAGDTLKGNPNPIEFNVPLTDLELVYCPPGRWEYVENKQINKISNSDLASVIHKEFLVETQDQVDFLDVFDGYDYNKANTQVYHRGNILYYGKEFSENSDYGSPGATPDEVVALNGKDIRLRQKCNIGDTVIVVSYVDGISQWRSSYNKRQIMLLDSSKTNQVSVPGSTFVGDLKNTNTFTVEMFGLTLHDPINPNSLEVEFNGISQVLVGTTGLPEVYCQGADADTYESCVALGGTWTSSNMDYSVNFDTDNRIVSITTDREMEHGDIITIKWYNNNIGTTTSMEDIIQETDSLYISQGGPIHLTGQVSITDYDNPRIPNTEPVAPTDVLVTSPYALFDLIYPVGTIYENAVNPNNPATYMGIGRWVLWGQGLVTVGWNSDVNDPRFAMNNNDLDISGQPSHTAGGTTGEISVSVSNENLPTTQTDEKVLIADNNGPIVVGGCQIDPDDTGPVYTKYREDYAKTNESHVNVKSLDNVQPSITVYRWLRIA</sequence>
<dbReference type="EMBL" id="KJ000058">
    <property type="protein sequence ID" value="AHJ86999.1"/>
    <property type="molecule type" value="Genomic_DNA"/>
</dbReference>
<dbReference type="Pfam" id="PF21939">
    <property type="entry name" value="Gp10_C"/>
    <property type="match status" value="1"/>
</dbReference>
<evidence type="ECO:0000256" key="1">
    <source>
        <dbReference type="HAMAP-Rule" id="MF_04106"/>
    </source>
</evidence>
<keyword evidence="1" id="KW-1226">Viral baseplate protein</keyword>
<dbReference type="HAMAP" id="MF_04106">
    <property type="entry name" value="BP10_T4"/>
    <property type="match status" value="1"/>
</dbReference>
<keyword evidence="1" id="KW-1015">Disulfide bond</keyword>
<feature type="disulfide bond" description="Interchain (with GP7); alternate" evidence="1">
    <location>
        <position position="555"/>
    </location>
</feature>
<gene>
    <name evidence="6" type="ORF">STP4a_145</name>
</gene>
<evidence type="ECO:0000313" key="6">
    <source>
        <dbReference type="EMBL" id="AHJ86999.1"/>
    </source>
</evidence>
<protein>
    <recommendedName>
        <fullName evidence="1">Baseplate wedge protein gp10</fullName>
    </recommendedName>
</protein>
<keyword evidence="1" id="KW-0946">Virion</keyword>
<dbReference type="InterPro" id="IPR034695">
    <property type="entry name" value="BP10_T4"/>
</dbReference>
<dbReference type="GO" id="GO:0098025">
    <property type="term" value="C:virus tail, baseplate"/>
    <property type="evidence" value="ECO:0007669"/>
    <property type="project" value="UniProtKB-UniRule"/>
</dbReference>
<feature type="disulfide bond" description="Interchain; alternate" evidence="1">
    <location>
        <position position="555"/>
    </location>
</feature>
<dbReference type="InterPro" id="IPR027411">
    <property type="entry name" value="Gp9/Gp10_mid_dom_sf"/>
</dbReference>